<feature type="transmembrane region" description="Helical" evidence="13">
    <location>
        <begin position="12"/>
        <end position="30"/>
    </location>
</feature>
<reference evidence="14 15" key="1">
    <citation type="journal article" date="2020" name="ISME J.">
        <title>Comparative genomics reveals insights into cyanobacterial evolution and habitat adaptation.</title>
        <authorList>
            <person name="Chen M.Y."/>
            <person name="Teng W.K."/>
            <person name="Zhao L."/>
            <person name="Hu C.X."/>
            <person name="Zhou Y.K."/>
            <person name="Han B.P."/>
            <person name="Song L.R."/>
            <person name="Shu W.S."/>
        </authorList>
    </citation>
    <scope>NUCLEOTIDE SEQUENCE [LARGE SCALE GENOMIC DNA]</scope>
    <source>
        <strain evidence="14 15">FACHB-391</strain>
    </source>
</reference>
<evidence type="ECO:0000256" key="7">
    <source>
        <dbReference type="ARBA" id="ARBA00022958"/>
    </source>
</evidence>
<keyword evidence="15" id="KW-1185">Reference proteome</keyword>
<comment type="subcellular location">
    <subcellularLocation>
        <location evidence="1">Membrane</location>
        <topology evidence="1">Multi-pass membrane protein</topology>
    </subcellularLocation>
</comment>
<evidence type="ECO:0000256" key="6">
    <source>
        <dbReference type="ARBA" id="ARBA00022826"/>
    </source>
</evidence>
<evidence type="ECO:0000256" key="3">
    <source>
        <dbReference type="ARBA" id="ARBA00022448"/>
    </source>
</evidence>
<sequence>MMEKPDEKETGRIEAFSDGVFAIAITLLVLEIKVPNHSTVETSGLVSALLSLYPSYLAFLTSFATILVMWVNHHRIFSLVRRSDHVFLYWNGLLLLFVTFVPFPTAVLAEYLLHPEAKVAAGIYAGTFLAIAIAFFGLWRHASQGGRLLAQGAKQEDVLEITKQYRFGSPLYLTALVLSFVSVWLCVGLCIVLAVFFAFRGLSLKRS</sequence>
<evidence type="ECO:0000256" key="12">
    <source>
        <dbReference type="ARBA" id="ARBA00034430"/>
    </source>
</evidence>
<keyword evidence="5 13" id="KW-0812">Transmembrane</keyword>
<evidence type="ECO:0000256" key="2">
    <source>
        <dbReference type="ARBA" id="ARBA00006920"/>
    </source>
</evidence>
<keyword evidence="10 13" id="KW-0472">Membrane</keyword>
<feature type="transmembrane region" description="Helical" evidence="13">
    <location>
        <begin position="171"/>
        <end position="199"/>
    </location>
</feature>
<evidence type="ECO:0000256" key="10">
    <source>
        <dbReference type="ARBA" id="ARBA00023136"/>
    </source>
</evidence>
<dbReference type="InterPro" id="IPR010617">
    <property type="entry name" value="TMEM175-like"/>
</dbReference>
<proteinExistence type="inferred from homology"/>
<keyword evidence="4" id="KW-0633">Potassium transport</keyword>
<name>A0ABR8FAI5_NOSLI</name>
<evidence type="ECO:0000256" key="9">
    <source>
        <dbReference type="ARBA" id="ARBA00023065"/>
    </source>
</evidence>
<dbReference type="RefSeq" id="WP_190901445.1">
    <property type="nucleotide sequence ID" value="NZ_JACJTE010000168.1"/>
</dbReference>
<evidence type="ECO:0000256" key="8">
    <source>
        <dbReference type="ARBA" id="ARBA00022989"/>
    </source>
</evidence>
<comment type="similarity">
    <text evidence="2">Belongs to the TMEM175 family.</text>
</comment>
<keyword evidence="6" id="KW-0631">Potassium channel</keyword>
<dbReference type="PANTHER" id="PTHR31462">
    <property type="entry name" value="ENDOSOMAL/LYSOSOMAL POTASSIUM CHANNEL TMEM175"/>
    <property type="match status" value="1"/>
</dbReference>
<evidence type="ECO:0000313" key="15">
    <source>
        <dbReference type="Proteomes" id="UP000604661"/>
    </source>
</evidence>
<keyword evidence="9" id="KW-0406">Ion transport</keyword>
<feature type="transmembrane region" description="Helical" evidence="13">
    <location>
        <begin position="119"/>
        <end position="139"/>
    </location>
</feature>
<keyword evidence="7" id="KW-0630">Potassium</keyword>
<evidence type="ECO:0000256" key="4">
    <source>
        <dbReference type="ARBA" id="ARBA00022538"/>
    </source>
</evidence>
<evidence type="ECO:0000313" key="14">
    <source>
        <dbReference type="EMBL" id="MBD2566242.1"/>
    </source>
</evidence>
<evidence type="ECO:0000256" key="5">
    <source>
        <dbReference type="ARBA" id="ARBA00022692"/>
    </source>
</evidence>
<dbReference type="Proteomes" id="UP000604661">
    <property type="component" value="Unassembled WGS sequence"/>
</dbReference>
<comment type="catalytic activity">
    <reaction evidence="12">
        <text>K(+)(in) = K(+)(out)</text>
        <dbReference type="Rhea" id="RHEA:29463"/>
        <dbReference type="ChEBI" id="CHEBI:29103"/>
    </reaction>
</comment>
<evidence type="ECO:0000256" key="1">
    <source>
        <dbReference type="ARBA" id="ARBA00004141"/>
    </source>
</evidence>
<comment type="caution">
    <text evidence="14">The sequence shown here is derived from an EMBL/GenBank/DDBJ whole genome shotgun (WGS) entry which is preliminary data.</text>
</comment>
<dbReference type="PANTHER" id="PTHR31462:SF5">
    <property type="entry name" value="ENDOSOMAL_LYSOSOMAL PROTON CHANNEL TMEM175"/>
    <property type="match status" value="1"/>
</dbReference>
<keyword evidence="8 13" id="KW-1133">Transmembrane helix</keyword>
<evidence type="ECO:0000256" key="13">
    <source>
        <dbReference type="SAM" id="Phobius"/>
    </source>
</evidence>
<accession>A0ABR8FAI5</accession>
<keyword evidence="11" id="KW-0407">Ion channel</keyword>
<dbReference type="Pfam" id="PF06736">
    <property type="entry name" value="TMEM175"/>
    <property type="match status" value="1"/>
</dbReference>
<organism evidence="14 15">
    <name type="scientific">Nostoc linckia FACHB-391</name>
    <dbReference type="NCBI Taxonomy" id="2692906"/>
    <lineage>
        <taxon>Bacteria</taxon>
        <taxon>Bacillati</taxon>
        <taxon>Cyanobacteriota</taxon>
        <taxon>Cyanophyceae</taxon>
        <taxon>Nostocales</taxon>
        <taxon>Nostocaceae</taxon>
        <taxon>Nostoc</taxon>
    </lineage>
</organism>
<feature type="transmembrane region" description="Helical" evidence="13">
    <location>
        <begin position="92"/>
        <end position="113"/>
    </location>
</feature>
<feature type="transmembrane region" description="Helical" evidence="13">
    <location>
        <begin position="50"/>
        <end position="71"/>
    </location>
</feature>
<evidence type="ECO:0000256" key="11">
    <source>
        <dbReference type="ARBA" id="ARBA00023303"/>
    </source>
</evidence>
<dbReference type="EMBL" id="JACJTE010000168">
    <property type="protein sequence ID" value="MBD2566242.1"/>
    <property type="molecule type" value="Genomic_DNA"/>
</dbReference>
<gene>
    <name evidence="14" type="ORF">H6G95_38060</name>
</gene>
<protein>
    <submittedName>
        <fullName evidence="14">DUF1211 domain-containing protein</fullName>
    </submittedName>
</protein>
<keyword evidence="3" id="KW-0813">Transport</keyword>